<keyword evidence="6 9" id="KW-0378">Hydrolase</keyword>
<evidence type="ECO:0000256" key="9">
    <source>
        <dbReference type="HAMAP-Rule" id="MF_01454"/>
    </source>
</evidence>
<evidence type="ECO:0000256" key="3">
    <source>
        <dbReference type="ARBA" id="ARBA00022490"/>
    </source>
</evidence>
<evidence type="ECO:0000256" key="1">
    <source>
        <dbReference type="ARBA" id="ARBA00001946"/>
    </source>
</evidence>
<dbReference type="InterPro" id="IPR036726">
    <property type="entry name" value="GTP1_OBG_dom_sf"/>
</dbReference>
<evidence type="ECO:0000259" key="12">
    <source>
        <dbReference type="PROSITE" id="PS51883"/>
    </source>
</evidence>
<dbReference type="InterPro" id="IPR036346">
    <property type="entry name" value="GTP-bd_prot_GTP1/OBG_C_sf"/>
</dbReference>
<dbReference type="GO" id="GO:0000287">
    <property type="term" value="F:magnesium ion binding"/>
    <property type="evidence" value="ECO:0007669"/>
    <property type="project" value="InterPro"/>
</dbReference>
<dbReference type="NCBIfam" id="TIGR03595">
    <property type="entry name" value="Obg_CgtA_exten"/>
    <property type="match status" value="1"/>
</dbReference>
<name>A0A0V8RRA6_9ACTO</name>
<dbReference type="InterPro" id="IPR006169">
    <property type="entry name" value="GTP1_OBG_dom"/>
</dbReference>
<dbReference type="InterPro" id="IPR031167">
    <property type="entry name" value="G_OBG"/>
</dbReference>
<evidence type="ECO:0000256" key="7">
    <source>
        <dbReference type="ARBA" id="ARBA00022842"/>
    </source>
</evidence>
<feature type="domain" description="OCT" evidence="11">
    <location>
        <begin position="359"/>
        <end position="444"/>
    </location>
</feature>
<dbReference type="FunFam" id="2.70.210.12:FF:000001">
    <property type="entry name" value="GTPase Obg"/>
    <property type="match status" value="1"/>
</dbReference>
<gene>
    <name evidence="13" type="primary">obgE</name>
    <name evidence="9" type="synonym">obg</name>
    <name evidence="13" type="ORF">APY09_08740</name>
</gene>
<dbReference type="SUPFAM" id="SSF52540">
    <property type="entry name" value="P-loop containing nucleoside triphosphate hydrolases"/>
    <property type="match status" value="1"/>
</dbReference>
<evidence type="ECO:0000259" key="11">
    <source>
        <dbReference type="PROSITE" id="PS51881"/>
    </source>
</evidence>
<dbReference type="GO" id="GO:0003924">
    <property type="term" value="F:GTPase activity"/>
    <property type="evidence" value="ECO:0007669"/>
    <property type="project" value="UniProtKB-UniRule"/>
</dbReference>
<evidence type="ECO:0000313" key="14">
    <source>
        <dbReference type="Proteomes" id="UP000054686"/>
    </source>
</evidence>
<dbReference type="InterPro" id="IPR014100">
    <property type="entry name" value="GTP-bd_Obg/CgtA"/>
</dbReference>
<feature type="binding site" evidence="9">
    <location>
        <begin position="321"/>
        <end position="323"/>
    </location>
    <ligand>
        <name>GTP</name>
        <dbReference type="ChEBI" id="CHEBI:37565"/>
    </ligand>
</feature>
<keyword evidence="5 9" id="KW-0547">Nucleotide-binding</keyword>
<dbReference type="CDD" id="cd01898">
    <property type="entry name" value="Obg"/>
    <property type="match status" value="1"/>
</dbReference>
<feature type="binding site" evidence="9">
    <location>
        <position position="193"/>
    </location>
    <ligand>
        <name>Mg(2+)</name>
        <dbReference type="ChEBI" id="CHEBI:18420"/>
    </ligand>
</feature>
<organism evidence="13 14">
    <name type="scientific">Schaalia odontolytica</name>
    <dbReference type="NCBI Taxonomy" id="1660"/>
    <lineage>
        <taxon>Bacteria</taxon>
        <taxon>Bacillati</taxon>
        <taxon>Actinomycetota</taxon>
        <taxon>Actinomycetes</taxon>
        <taxon>Actinomycetales</taxon>
        <taxon>Actinomycetaceae</taxon>
        <taxon>Schaalia</taxon>
    </lineage>
</organism>
<accession>A0A0V8RRA6</accession>
<evidence type="ECO:0000256" key="5">
    <source>
        <dbReference type="ARBA" id="ARBA00022741"/>
    </source>
</evidence>
<feature type="binding site" evidence="9">
    <location>
        <begin position="292"/>
        <end position="295"/>
    </location>
    <ligand>
        <name>GTP</name>
        <dbReference type="ChEBI" id="CHEBI:37565"/>
    </ligand>
</feature>
<feature type="binding site" evidence="9">
    <location>
        <position position="173"/>
    </location>
    <ligand>
        <name>Mg(2+)</name>
        <dbReference type="ChEBI" id="CHEBI:18420"/>
    </ligand>
</feature>
<comment type="similarity">
    <text evidence="2 9">Belongs to the TRAFAC class OBG-HflX-like GTPase superfamily. OBG GTPase family.</text>
</comment>
<dbReference type="InterPro" id="IPR027417">
    <property type="entry name" value="P-loop_NTPase"/>
</dbReference>
<dbReference type="Gene3D" id="2.70.210.12">
    <property type="entry name" value="GTP1/OBG domain"/>
    <property type="match status" value="1"/>
</dbReference>
<feature type="binding site" evidence="9">
    <location>
        <begin position="212"/>
        <end position="215"/>
    </location>
    <ligand>
        <name>GTP</name>
        <dbReference type="ChEBI" id="CHEBI:37565"/>
    </ligand>
</feature>
<dbReference type="PANTHER" id="PTHR11702:SF31">
    <property type="entry name" value="MITOCHONDRIAL RIBOSOME-ASSOCIATED GTPASE 2"/>
    <property type="match status" value="1"/>
</dbReference>
<evidence type="ECO:0000256" key="2">
    <source>
        <dbReference type="ARBA" id="ARBA00007699"/>
    </source>
</evidence>
<feature type="domain" description="OBG-type G" evidence="10">
    <location>
        <begin position="160"/>
        <end position="340"/>
    </location>
</feature>
<comment type="subunit">
    <text evidence="9">Monomer.</text>
</comment>
<comment type="cofactor">
    <cofactor evidence="1 9">
        <name>Mg(2+)</name>
        <dbReference type="ChEBI" id="CHEBI:18420"/>
    </cofactor>
</comment>
<dbReference type="OrthoDB" id="9807318at2"/>
<evidence type="ECO:0000259" key="10">
    <source>
        <dbReference type="PROSITE" id="PS51710"/>
    </source>
</evidence>
<dbReference type="PROSITE" id="PS00905">
    <property type="entry name" value="GTP1_OBG"/>
    <property type="match status" value="1"/>
</dbReference>
<dbReference type="SUPFAM" id="SSF102741">
    <property type="entry name" value="Obg GTP-binding protein C-terminal domain"/>
    <property type="match status" value="1"/>
</dbReference>
<dbReference type="PANTHER" id="PTHR11702">
    <property type="entry name" value="DEVELOPMENTALLY REGULATED GTP-BINDING PROTEIN-RELATED"/>
    <property type="match status" value="1"/>
</dbReference>
<comment type="subcellular location">
    <subcellularLocation>
        <location evidence="9">Cytoplasm</location>
    </subcellularLocation>
</comment>
<dbReference type="PRINTS" id="PR00326">
    <property type="entry name" value="GTP1OBG"/>
</dbReference>
<dbReference type="PROSITE" id="PS51883">
    <property type="entry name" value="OBG"/>
    <property type="match status" value="1"/>
</dbReference>
<dbReference type="PROSITE" id="PS51881">
    <property type="entry name" value="OCT"/>
    <property type="match status" value="1"/>
</dbReference>
<dbReference type="EC" id="3.6.5.-" evidence="9"/>
<proteinExistence type="inferred from homology"/>
<dbReference type="PROSITE" id="PS51710">
    <property type="entry name" value="G_OBG"/>
    <property type="match status" value="1"/>
</dbReference>
<reference evidence="13 14" key="1">
    <citation type="submission" date="2015-10" db="EMBL/GenBank/DDBJ databases">
        <title>Draft Genome of Actinomyces odontolyticus subsp. actinosynbacter strain XH001.</title>
        <authorList>
            <person name="Mclean J.S."/>
            <person name="He X."/>
        </authorList>
    </citation>
    <scope>NUCLEOTIDE SEQUENCE [LARGE SCALE GENOMIC DNA]</scope>
    <source>
        <strain evidence="13 14">XH001</strain>
    </source>
</reference>
<keyword evidence="7 9" id="KW-0460">Magnesium</keyword>
<comment type="caution">
    <text evidence="13">The sequence shown here is derived from an EMBL/GenBank/DDBJ whole genome shotgun (WGS) entry which is preliminary data.</text>
</comment>
<dbReference type="GO" id="GO:0042254">
    <property type="term" value="P:ribosome biogenesis"/>
    <property type="evidence" value="ECO:0007669"/>
    <property type="project" value="UniProtKB-UniRule"/>
</dbReference>
<dbReference type="AlphaFoldDB" id="A0A0V8RRA6"/>
<dbReference type="InterPro" id="IPR015349">
    <property type="entry name" value="OCT_dom"/>
</dbReference>
<dbReference type="Gene3D" id="3.40.50.300">
    <property type="entry name" value="P-loop containing nucleotide triphosphate hydrolases"/>
    <property type="match status" value="1"/>
</dbReference>
<keyword evidence="8 9" id="KW-0342">GTP-binding</keyword>
<dbReference type="EMBL" id="LLVT01000003">
    <property type="protein sequence ID" value="KSW10574.1"/>
    <property type="molecule type" value="Genomic_DNA"/>
</dbReference>
<evidence type="ECO:0000256" key="6">
    <source>
        <dbReference type="ARBA" id="ARBA00022801"/>
    </source>
</evidence>
<dbReference type="Pfam" id="PF01018">
    <property type="entry name" value="GTP1_OBG"/>
    <property type="match status" value="1"/>
</dbReference>
<dbReference type="Pfam" id="PF01926">
    <property type="entry name" value="MMR_HSR1"/>
    <property type="match status" value="1"/>
</dbReference>
<dbReference type="NCBIfam" id="NF008954">
    <property type="entry name" value="PRK12296.1"/>
    <property type="match status" value="1"/>
</dbReference>
<dbReference type="NCBIfam" id="TIGR02729">
    <property type="entry name" value="Obg_CgtA"/>
    <property type="match status" value="1"/>
</dbReference>
<dbReference type="InterPro" id="IPR006074">
    <property type="entry name" value="GTP1-OBG_CS"/>
</dbReference>
<dbReference type="Pfam" id="PF09269">
    <property type="entry name" value="DUF1967"/>
    <property type="match status" value="1"/>
</dbReference>
<dbReference type="GO" id="GO:0005737">
    <property type="term" value="C:cytoplasm"/>
    <property type="evidence" value="ECO:0007669"/>
    <property type="project" value="UniProtKB-SubCell"/>
</dbReference>
<sequence>MADFVDRVTLHAMGGNGGNGVASIKREKFKPLAGPDGGDGGNGGSVILEVSEQETTLLNYHRSPHRRADNGTPGMGDFRQGKTGADIILPVPEGTVVKSMSGELLSDLTGAGARYVVAEGGRGGLGNAALASKARKAPGFALLGEPGEERDVILELKSVADVALVGFPSAGKSSLIAALSSARPKIADYPFTTLVPNLGVVSAGDTRYTVADVPGLIPGASQGRGLGLDFLRHIERCAVIVHVLDTAAFETDREPVEDLRIIEAELEAYQGDLTQVEGYVPIMERPRVIVLNKIDIPDGRDLAEITRPDLESFGWPVLEVSAVSHEGLKELSFALAGIVEAERAKRPALEAARPVIRPKAVGRSVEITVRKTRKDGEEVFQVRGDKPERWVRQTDFANDEAVGYLADRLNAAGVEDELMKAGAVAGDTVVIGDLDGGVVFDWEPTLTTGPELLGSRGTDLRLDQNARPSRKERREVYHQVMDAKTAARDELWTERQAGHWTDASDQS</sequence>
<evidence type="ECO:0000256" key="8">
    <source>
        <dbReference type="ARBA" id="ARBA00023134"/>
    </source>
</evidence>
<dbReference type="Proteomes" id="UP000054686">
    <property type="component" value="Unassembled WGS sequence"/>
</dbReference>
<dbReference type="InterPro" id="IPR006073">
    <property type="entry name" value="GTP-bd"/>
</dbReference>
<feature type="binding site" evidence="9">
    <location>
        <begin position="191"/>
        <end position="195"/>
    </location>
    <ligand>
        <name>GTP</name>
        <dbReference type="ChEBI" id="CHEBI:37565"/>
    </ligand>
</feature>
<feature type="binding site" evidence="9">
    <location>
        <begin position="166"/>
        <end position="173"/>
    </location>
    <ligand>
        <name>GTP</name>
        <dbReference type="ChEBI" id="CHEBI:37565"/>
    </ligand>
</feature>
<comment type="function">
    <text evidence="9">An essential GTPase which binds GTP, GDP and possibly (p)ppGpp with moderate affinity, with high nucleotide exchange rates and a fairly low GTP hydrolysis rate. Plays a role in control of the cell cycle, stress response, ribosome biogenesis and in those bacteria that undergo differentiation, in morphogenesis control.</text>
</comment>
<dbReference type="NCBIfam" id="NF008955">
    <property type="entry name" value="PRK12297.1"/>
    <property type="match status" value="1"/>
</dbReference>
<dbReference type="InterPro" id="IPR045086">
    <property type="entry name" value="OBG_GTPase"/>
</dbReference>
<dbReference type="Gene3D" id="3.30.300.350">
    <property type="entry name" value="GTP-binding protein OBG, C-terminal domain"/>
    <property type="match status" value="1"/>
</dbReference>
<dbReference type="RefSeq" id="WP_060567439.1">
    <property type="nucleotide sequence ID" value="NZ_CP040006.1"/>
</dbReference>
<keyword evidence="3 9" id="KW-0963">Cytoplasm</keyword>
<protein>
    <recommendedName>
        <fullName evidence="9">GTPase Obg</fullName>
        <ecNumber evidence="9">3.6.5.-</ecNumber>
    </recommendedName>
    <alternativeName>
        <fullName evidence="9">GTP-binding protein Obg</fullName>
    </alternativeName>
</protein>
<feature type="domain" description="Obg" evidence="12">
    <location>
        <begin position="2"/>
        <end position="159"/>
    </location>
</feature>
<dbReference type="HAMAP" id="MF_01454">
    <property type="entry name" value="GTPase_Obg"/>
    <property type="match status" value="1"/>
</dbReference>
<dbReference type="GO" id="GO:0005525">
    <property type="term" value="F:GTP binding"/>
    <property type="evidence" value="ECO:0007669"/>
    <property type="project" value="UniProtKB-UniRule"/>
</dbReference>
<evidence type="ECO:0000313" key="13">
    <source>
        <dbReference type="EMBL" id="KSW10574.1"/>
    </source>
</evidence>
<keyword evidence="4 9" id="KW-0479">Metal-binding</keyword>
<dbReference type="SUPFAM" id="SSF82051">
    <property type="entry name" value="Obg GTP-binding protein N-terminal domain"/>
    <property type="match status" value="1"/>
</dbReference>
<evidence type="ECO:0000256" key="4">
    <source>
        <dbReference type="ARBA" id="ARBA00022723"/>
    </source>
</evidence>
<dbReference type="NCBIfam" id="NF008956">
    <property type="entry name" value="PRK12299.1"/>
    <property type="match status" value="1"/>
</dbReference>